<feature type="domain" description="Helicase ATP-binding" evidence="8">
    <location>
        <begin position="44"/>
        <end position="215"/>
    </location>
</feature>
<dbReference type="PROSITE" id="PS51192">
    <property type="entry name" value="HELICASE_ATP_BIND_1"/>
    <property type="match status" value="1"/>
</dbReference>
<organism evidence="11 12">
    <name type="scientific">Tolumonas auensis (strain DSM 9187 / NBRC 110442 / TA 4)</name>
    <dbReference type="NCBI Taxonomy" id="595494"/>
    <lineage>
        <taxon>Bacteria</taxon>
        <taxon>Pseudomonadati</taxon>
        <taxon>Pseudomonadota</taxon>
        <taxon>Gammaproteobacteria</taxon>
        <taxon>Aeromonadales</taxon>
        <taxon>Aeromonadaceae</taxon>
        <taxon>Tolumonas</taxon>
    </lineage>
</organism>
<name>C4L7B9_TOLAT</name>
<evidence type="ECO:0000256" key="7">
    <source>
        <dbReference type="RuleBase" id="RU000492"/>
    </source>
</evidence>
<dbReference type="InterPro" id="IPR001650">
    <property type="entry name" value="Helicase_C-like"/>
</dbReference>
<dbReference type="CDD" id="cd00268">
    <property type="entry name" value="DEADc"/>
    <property type="match status" value="1"/>
</dbReference>
<keyword evidence="3 7" id="KW-0347">Helicase</keyword>
<evidence type="ECO:0000259" key="8">
    <source>
        <dbReference type="PROSITE" id="PS51192"/>
    </source>
</evidence>
<evidence type="ECO:0000259" key="9">
    <source>
        <dbReference type="PROSITE" id="PS51194"/>
    </source>
</evidence>
<dbReference type="SMART" id="SM00490">
    <property type="entry name" value="HELICc"/>
    <property type="match status" value="1"/>
</dbReference>
<dbReference type="PANTHER" id="PTHR47959:SF1">
    <property type="entry name" value="ATP-DEPENDENT RNA HELICASE DBPA"/>
    <property type="match status" value="1"/>
</dbReference>
<protein>
    <submittedName>
        <fullName evidence="11">DEAD/DEAH box helicase domain protein</fullName>
    </submittedName>
</protein>
<evidence type="ECO:0000256" key="1">
    <source>
        <dbReference type="ARBA" id="ARBA00022741"/>
    </source>
</evidence>
<dbReference type="Pfam" id="PF00271">
    <property type="entry name" value="Helicase_C"/>
    <property type="match status" value="1"/>
</dbReference>
<feature type="domain" description="Helicase C-terminal" evidence="9">
    <location>
        <begin position="225"/>
        <end position="391"/>
    </location>
</feature>
<dbReference type="InterPro" id="IPR027417">
    <property type="entry name" value="P-loop_NTPase"/>
</dbReference>
<dbReference type="PROSITE" id="PS51194">
    <property type="entry name" value="HELICASE_CTER"/>
    <property type="match status" value="1"/>
</dbReference>
<keyword evidence="2 7" id="KW-0378">Hydrolase</keyword>
<gene>
    <name evidence="11" type="ordered locus">Tola_0065</name>
</gene>
<dbReference type="InterPro" id="IPR014014">
    <property type="entry name" value="RNA_helicase_DEAD_Q_motif"/>
</dbReference>
<dbReference type="AlphaFoldDB" id="C4L7B9"/>
<dbReference type="NCBIfam" id="NF008744">
    <property type="entry name" value="PRK11776.1"/>
    <property type="match status" value="1"/>
</dbReference>
<dbReference type="CDD" id="cd18787">
    <property type="entry name" value="SF2_C_DEAD"/>
    <property type="match status" value="1"/>
</dbReference>
<dbReference type="STRING" id="595494.Tola_0065"/>
<evidence type="ECO:0000256" key="4">
    <source>
        <dbReference type="ARBA" id="ARBA00022840"/>
    </source>
</evidence>
<keyword evidence="1 7" id="KW-0547">Nucleotide-binding</keyword>
<dbReference type="Gene3D" id="3.40.50.300">
    <property type="entry name" value="P-loop containing nucleotide triphosphate hydrolases"/>
    <property type="match status" value="2"/>
</dbReference>
<dbReference type="InterPro" id="IPR012677">
    <property type="entry name" value="Nucleotide-bd_a/b_plait_sf"/>
</dbReference>
<evidence type="ECO:0000313" key="12">
    <source>
        <dbReference type="Proteomes" id="UP000009073"/>
    </source>
</evidence>
<dbReference type="SMART" id="SM00487">
    <property type="entry name" value="DEXDc"/>
    <property type="match status" value="1"/>
</dbReference>
<dbReference type="eggNOG" id="COG0513">
    <property type="taxonomic scope" value="Bacteria"/>
</dbReference>
<accession>C4L7B9</accession>
<feature type="domain" description="DEAD-box RNA helicase Q" evidence="10">
    <location>
        <begin position="13"/>
        <end position="41"/>
    </location>
</feature>
<dbReference type="Pfam" id="PF00270">
    <property type="entry name" value="DEAD"/>
    <property type="match status" value="1"/>
</dbReference>
<keyword evidence="4 7" id="KW-0067">ATP-binding</keyword>
<dbReference type="GO" id="GO:0003676">
    <property type="term" value="F:nucleic acid binding"/>
    <property type="evidence" value="ECO:0007669"/>
    <property type="project" value="InterPro"/>
</dbReference>
<proteinExistence type="inferred from homology"/>
<dbReference type="InterPro" id="IPR044742">
    <property type="entry name" value="DEAD/DEAH_RhlB"/>
</dbReference>
<dbReference type="InterPro" id="IPR005580">
    <property type="entry name" value="DbpA/CsdA_RNA-bd_dom"/>
</dbReference>
<evidence type="ECO:0000256" key="6">
    <source>
        <dbReference type="PROSITE-ProRule" id="PRU00552"/>
    </source>
</evidence>
<dbReference type="GO" id="GO:0005524">
    <property type="term" value="F:ATP binding"/>
    <property type="evidence" value="ECO:0007669"/>
    <property type="project" value="UniProtKB-KW"/>
</dbReference>
<dbReference type="PROSITE" id="PS51195">
    <property type="entry name" value="Q_MOTIF"/>
    <property type="match status" value="1"/>
</dbReference>
<reference evidence="11 12" key="2">
    <citation type="journal article" date="2011" name="Stand. Genomic Sci.">
        <title>Complete genome sequence of Tolumonas auensis type strain (TA 4).</title>
        <authorList>
            <person name="Chertkov O."/>
            <person name="Copeland A."/>
            <person name="Lucas S."/>
            <person name="Lapidus A."/>
            <person name="Berry K.W."/>
            <person name="Detter J.C."/>
            <person name="Del Rio T.G."/>
            <person name="Hammon N."/>
            <person name="Dalin E."/>
            <person name="Tice H."/>
            <person name="Pitluck S."/>
            <person name="Richardson P."/>
            <person name="Bruce D."/>
            <person name="Goodwin L."/>
            <person name="Han C."/>
            <person name="Tapia R."/>
            <person name="Saunders E."/>
            <person name="Schmutz J."/>
            <person name="Brettin T."/>
            <person name="Larimer F."/>
            <person name="Land M."/>
            <person name="Hauser L."/>
            <person name="Spring S."/>
            <person name="Rohde M."/>
            <person name="Kyrpides N.C."/>
            <person name="Ivanova N."/>
            <person name="Goker M."/>
            <person name="Beller H.R."/>
            <person name="Klenk H.P."/>
            <person name="Woyke T."/>
        </authorList>
    </citation>
    <scope>NUCLEOTIDE SEQUENCE [LARGE SCALE GENOMIC DNA]</scope>
    <source>
        <strain evidence="12">DSM 9187 / TA4</strain>
    </source>
</reference>
<dbReference type="SUPFAM" id="SSF52540">
    <property type="entry name" value="P-loop containing nucleoside triphosphate hydrolases"/>
    <property type="match status" value="1"/>
</dbReference>
<dbReference type="PANTHER" id="PTHR47959">
    <property type="entry name" value="ATP-DEPENDENT RNA HELICASE RHLE-RELATED"/>
    <property type="match status" value="1"/>
</dbReference>
<dbReference type="Gene3D" id="3.30.70.330">
    <property type="match status" value="1"/>
</dbReference>
<evidence type="ECO:0000256" key="2">
    <source>
        <dbReference type="ARBA" id="ARBA00022801"/>
    </source>
</evidence>
<dbReference type="Proteomes" id="UP000009073">
    <property type="component" value="Chromosome"/>
</dbReference>
<comment type="similarity">
    <text evidence="5 7">Belongs to the DEAD box helicase family.</text>
</comment>
<dbReference type="HOGENOM" id="CLU_003041_28_3_6"/>
<dbReference type="EMBL" id="CP001616">
    <property type="protein sequence ID" value="ACQ91695.1"/>
    <property type="molecule type" value="Genomic_DNA"/>
</dbReference>
<dbReference type="GO" id="GO:0016787">
    <property type="term" value="F:hydrolase activity"/>
    <property type="evidence" value="ECO:0007669"/>
    <property type="project" value="UniProtKB-KW"/>
</dbReference>
<dbReference type="RefSeq" id="WP_012728295.1">
    <property type="nucleotide sequence ID" value="NC_012691.1"/>
</dbReference>
<feature type="short sequence motif" description="Q motif" evidence="6">
    <location>
        <begin position="13"/>
        <end position="41"/>
    </location>
</feature>
<evidence type="ECO:0000259" key="10">
    <source>
        <dbReference type="PROSITE" id="PS51195"/>
    </source>
</evidence>
<dbReference type="Pfam" id="PF03880">
    <property type="entry name" value="DbpA"/>
    <property type="match status" value="1"/>
</dbReference>
<evidence type="ECO:0000256" key="3">
    <source>
        <dbReference type="ARBA" id="ARBA00022806"/>
    </source>
</evidence>
<dbReference type="GO" id="GO:0003724">
    <property type="term" value="F:RNA helicase activity"/>
    <property type="evidence" value="ECO:0007669"/>
    <property type="project" value="InterPro"/>
</dbReference>
<keyword evidence="12" id="KW-1185">Reference proteome</keyword>
<reference evidence="12" key="1">
    <citation type="submission" date="2009-05" db="EMBL/GenBank/DDBJ databases">
        <title>Complete sequence of Tolumonas auensis DSM 9187.</title>
        <authorList>
            <consortium name="US DOE Joint Genome Institute"/>
            <person name="Lucas S."/>
            <person name="Copeland A."/>
            <person name="Lapidus A."/>
            <person name="Glavina del Rio T."/>
            <person name="Tice H."/>
            <person name="Bruce D."/>
            <person name="Goodwin L."/>
            <person name="Pitluck S."/>
            <person name="Chertkov O."/>
            <person name="Brettin T."/>
            <person name="Detter J.C."/>
            <person name="Han C."/>
            <person name="Larimer F."/>
            <person name="Land M."/>
            <person name="Hauser L."/>
            <person name="Kyrpides N."/>
            <person name="Mikhailova N."/>
            <person name="Spring S."/>
            <person name="Beller H."/>
        </authorList>
    </citation>
    <scope>NUCLEOTIDE SEQUENCE [LARGE SCALE GENOMIC DNA]</scope>
    <source>
        <strain evidence="12">DSM 9187 / TA4</strain>
    </source>
</reference>
<dbReference type="InterPro" id="IPR000629">
    <property type="entry name" value="RNA-helicase_DEAD-box_CS"/>
</dbReference>
<sequence>MSDTNSAATAASSAFAQLALQPALLENLTALGYSEMTPIQAQSLPAVLQGKDVLAQAKTGSGKTAAFALGLLQGLDVKSLNVQGLVLCPTRELADQVAGEIRRLARLIPNVKVLTLCGGMPIGPQFSSLEQGAHIVVGTPGRVQKHLDKESLSLAALKTWVLDEADRMLDMGFADAMREIAKVCPRQRQTLLFSATYPEDIQRLSTEFQRNPLSVRVESTHSAVQIEQRFFELPNQEAKFPALLKLLQHYQPRSTVIFCNMKHQTQQVADALSAQGYSALALNGDLEQRERDQVVVRFSNQSCAILVATDVAARGLDIKELQAVVNYDLTPDPEIHVHRIGRTGRAGQTGLALTLTTASQTNRVLQIEDYQQSQAVWGNLDELKKNPDNMKPEMVTLCLDGGRKSKVRPGDILGALTKEAGFNGQHIGKINIAELHAYVAVHHSIANKVYGYLQDGKIKGRKVRVRKLV</sequence>
<evidence type="ECO:0000256" key="5">
    <source>
        <dbReference type="ARBA" id="ARBA00038437"/>
    </source>
</evidence>
<evidence type="ECO:0000313" key="11">
    <source>
        <dbReference type="EMBL" id="ACQ91695.1"/>
    </source>
</evidence>
<dbReference type="CDD" id="cd12501">
    <property type="entry name" value="RRM_EcDbpA_like"/>
    <property type="match status" value="1"/>
</dbReference>
<dbReference type="InterPro" id="IPR011545">
    <property type="entry name" value="DEAD/DEAH_box_helicase_dom"/>
</dbReference>
<dbReference type="InterPro" id="IPR014001">
    <property type="entry name" value="Helicase_ATP-bd"/>
</dbReference>
<dbReference type="InterPro" id="IPR050079">
    <property type="entry name" value="DEAD_box_RNA_helicase"/>
</dbReference>
<dbReference type="KEGG" id="tau:Tola_0065"/>
<dbReference type="GO" id="GO:0005829">
    <property type="term" value="C:cytosol"/>
    <property type="evidence" value="ECO:0007669"/>
    <property type="project" value="TreeGrafter"/>
</dbReference>
<dbReference type="PROSITE" id="PS00039">
    <property type="entry name" value="DEAD_ATP_HELICASE"/>
    <property type="match status" value="1"/>
</dbReference>
<dbReference type="OrthoDB" id="9805696at2"/>